<feature type="compositionally biased region" description="Basic and acidic residues" evidence="1">
    <location>
        <begin position="411"/>
        <end position="427"/>
    </location>
</feature>
<gene>
    <name evidence="2" type="ORF">INT43_008528</name>
</gene>
<evidence type="ECO:0000313" key="2">
    <source>
        <dbReference type="EMBL" id="KAG2180948.1"/>
    </source>
</evidence>
<accession>A0A8H7PVF0</accession>
<evidence type="ECO:0000313" key="3">
    <source>
        <dbReference type="Proteomes" id="UP000654370"/>
    </source>
</evidence>
<protein>
    <submittedName>
        <fullName evidence="2">Uncharacterized protein</fullName>
    </submittedName>
</protein>
<keyword evidence="3" id="KW-1185">Reference proteome</keyword>
<proteinExistence type="predicted"/>
<reference evidence="2" key="1">
    <citation type="submission" date="2020-12" db="EMBL/GenBank/DDBJ databases">
        <title>Metabolic potential, ecology and presence of endohyphal bacteria is reflected in genomic diversity of Mucoromycotina.</title>
        <authorList>
            <person name="Muszewska A."/>
            <person name="Okrasinska A."/>
            <person name="Steczkiewicz K."/>
            <person name="Drgas O."/>
            <person name="Orlowska M."/>
            <person name="Perlinska-Lenart U."/>
            <person name="Aleksandrzak-Piekarczyk T."/>
            <person name="Szatraj K."/>
            <person name="Zielenkiewicz U."/>
            <person name="Pilsyk S."/>
            <person name="Malc E."/>
            <person name="Mieczkowski P."/>
            <person name="Kruszewska J.S."/>
            <person name="Biernat P."/>
            <person name="Pawlowska J."/>
        </authorList>
    </citation>
    <scope>NUCLEOTIDE SEQUENCE</scope>
    <source>
        <strain evidence="2">WA0000067209</strain>
    </source>
</reference>
<sequence>METATVVSTAVDPIDLVPYPQQGSSFNFVQSSVRQSSDIRQDTEFARLVERVKSDYENKELESAKSRIAQSPLSFRNTFDIQLWSLKIHIRTSNLDQAVALFINLHAENMQSHLFQQFVLTLAGTIEDRHLDHNILGRLPPLYLRSVLDYAIEHHLERNEKYKAGCLMVAFMKQFSRLEPDYVIVAIDLVYESDVDNDSDAPTTQYRSLLVRDIIPFLFKYRLEIVSGDERQVKTDGKHITALFNKKYYLQLLRVGQSYFANQAEWDNLFQFTTCMLKPCGLEISFAGPVENFIAELTRTRPMEPDNEMPMNRIEYETAAVISKLLQLSMEYYDHICSNDDSNEEKCCLIPICALSPISADPVHRQNASLAETDNHKDSEDLININGKRLRSPRIGSESASSNTSSSDSSELEKPSQPKKQKETSDKYMTKDVEEALFILNCASQCLHHLDELSGKEVRQLTPPTDSSGFDWNIVMSNYELSFVLSNAMLLLRSDLALVNPKSNGNLAMALKLNQELCDRIEVQRSKEKLGTEKESLVHEIPFMFAFRVLYTISIIYLLVGSIPQSTTEVAIILSVFPIARGLSEEDFEIDERECRRAINTFQGREFGMMRMTQQGFVARCIKHLVVGLDTEAEQKGGMASIDSAMRWDEKAGHIMVLMQFGWPYWKQKTPYWNRITQHMKEKRFLKNRTFLEHIHVPDILNTLLWLQENESVTLDIIPTDMNLNGDSLDHNSTSTAPSSPRQPSATMDGIGSPIMSAKHLPSLASLPLLHYNKKPQPPKIYQPPSINTILPSMCMSPTWYSASFQKGADAQWMSPSFYYSRPATSVLLPTRPGVEPRRAQWHQPNTSKDM</sequence>
<organism evidence="2 3">
    <name type="scientific">Mortierella isabellina</name>
    <name type="common">Filamentous fungus</name>
    <name type="synonym">Umbelopsis isabellina</name>
    <dbReference type="NCBI Taxonomy" id="91625"/>
    <lineage>
        <taxon>Eukaryota</taxon>
        <taxon>Fungi</taxon>
        <taxon>Fungi incertae sedis</taxon>
        <taxon>Mucoromycota</taxon>
        <taxon>Mucoromycotina</taxon>
        <taxon>Umbelopsidomycetes</taxon>
        <taxon>Umbelopsidales</taxon>
        <taxon>Umbelopsidaceae</taxon>
        <taxon>Umbelopsis</taxon>
    </lineage>
</organism>
<dbReference type="EMBL" id="JAEPQZ010000005">
    <property type="protein sequence ID" value="KAG2180948.1"/>
    <property type="molecule type" value="Genomic_DNA"/>
</dbReference>
<feature type="compositionally biased region" description="Low complexity" evidence="1">
    <location>
        <begin position="397"/>
        <end position="409"/>
    </location>
</feature>
<evidence type="ECO:0000256" key="1">
    <source>
        <dbReference type="SAM" id="MobiDB-lite"/>
    </source>
</evidence>
<feature type="region of interest" description="Disordered" evidence="1">
    <location>
        <begin position="366"/>
        <end position="427"/>
    </location>
</feature>
<name>A0A8H7PVF0_MORIS</name>
<dbReference type="OrthoDB" id="18145at2759"/>
<feature type="compositionally biased region" description="Polar residues" evidence="1">
    <location>
        <begin position="726"/>
        <end position="746"/>
    </location>
</feature>
<dbReference type="Proteomes" id="UP000654370">
    <property type="component" value="Unassembled WGS sequence"/>
</dbReference>
<feature type="non-terminal residue" evidence="2">
    <location>
        <position position="1"/>
    </location>
</feature>
<comment type="caution">
    <text evidence="2">The sequence shown here is derived from an EMBL/GenBank/DDBJ whole genome shotgun (WGS) entry which is preliminary data.</text>
</comment>
<feature type="region of interest" description="Disordered" evidence="1">
    <location>
        <begin position="726"/>
        <end position="752"/>
    </location>
</feature>
<dbReference type="AlphaFoldDB" id="A0A8H7PVF0"/>